<dbReference type="PANTHER" id="PTHR11240">
    <property type="entry name" value="RIBONUCLEASE T2"/>
    <property type="match status" value="1"/>
</dbReference>
<proteinExistence type="inferred from homology"/>
<evidence type="ECO:0000256" key="2">
    <source>
        <dbReference type="ARBA" id="ARBA00022722"/>
    </source>
</evidence>
<dbReference type="PANTHER" id="PTHR11240:SF18">
    <property type="entry name" value="OS07G0630400 PROTEIN"/>
    <property type="match status" value="1"/>
</dbReference>
<evidence type="ECO:0000256" key="7">
    <source>
        <dbReference type="ARBA" id="ARBA00023239"/>
    </source>
</evidence>
<comment type="similarity">
    <text evidence="1 9">Belongs to the RNase T2 family.</text>
</comment>
<dbReference type="Proteomes" id="UP001457282">
    <property type="component" value="Unassembled WGS sequence"/>
</dbReference>
<evidence type="ECO:0000256" key="4">
    <source>
        <dbReference type="ARBA" id="ARBA00022759"/>
    </source>
</evidence>
<dbReference type="Gene3D" id="3.90.730.10">
    <property type="entry name" value="Ribonuclease T2-like"/>
    <property type="match status" value="1"/>
</dbReference>
<dbReference type="GO" id="GO:0005576">
    <property type="term" value="C:extracellular region"/>
    <property type="evidence" value="ECO:0007669"/>
    <property type="project" value="TreeGrafter"/>
</dbReference>
<keyword evidence="7" id="KW-0456">Lyase</keyword>
<dbReference type="GO" id="GO:0006401">
    <property type="term" value="P:RNA catabolic process"/>
    <property type="evidence" value="ECO:0007669"/>
    <property type="project" value="TreeGrafter"/>
</dbReference>
<comment type="function">
    <text evidence="8">Self-incompatibility (SI) is the inherited ability of a flowering plant to prevent self-fertilization by discriminating between self and non-self pollen during pollination. In many species, self-incompatibility is controlled by the single, multiallelic locus S.</text>
</comment>
<dbReference type="GO" id="GO:0003723">
    <property type="term" value="F:RNA binding"/>
    <property type="evidence" value="ECO:0007669"/>
    <property type="project" value="InterPro"/>
</dbReference>
<evidence type="ECO:0000256" key="6">
    <source>
        <dbReference type="ARBA" id="ARBA00023180"/>
    </source>
</evidence>
<evidence type="ECO:0000313" key="11">
    <source>
        <dbReference type="EMBL" id="KAK9944305.1"/>
    </source>
</evidence>
<keyword evidence="10" id="KW-1133">Transmembrane helix</keyword>
<keyword evidence="4" id="KW-0378">Hydrolase</keyword>
<sequence>MAFLKRITPYAIAVLLLAVFYVRVPPPLRKTPYEHLQTFSLYRADLPSVQATPYDFLMFVVQWPFAVCANKKCTNKSLPNNFTIHGLWPKNNSRYWDNCTGTPFSSSEMDRQPKLKTKLSVSWPNLKGKNMAFWEKQYNKHGSCCDDTFTQTEYFQTAHNMWSEHHVEKMFEDAGCTPGTKYERHKLKAAVKNKTKNNPALRCRKDSNVLEEVVICYDHNGTEVIECNSTLLDKCGSYETILWEGPPMDV</sequence>
<keyword evidence="12" id="KW-1185">Reference proteome</keyword>
<accession>A0AAW1Y784</accession>
<evidence type="ECO:0000256" key="3">
    <source>
        <dbReference type="ARBA" id="ARBA00022729"/>
    </source>
</evidence>
<keyword evidence="6" id="KW-0325">Glycoprotein</keyword>
<keyword evidence="10" id="KW-0812">Transmembrane</keyword>
<keyword evidence="10" id="KW-0472">Membrane</keyword>
<organism evidence="11 12">
    <name type="scientific">Rubus argutus</name>
    <name type="common">Southern blackberry</name>
    <dbReference type="NCBI Taxonomy" id="59490"/>
    <lineage>
        <taxon>Eukaryota</taxon>
        <taxon>Viridiplantae</taxon>
        <taxon>Streptophyta</taxon>
        <taxon>Embryophyta</taxon>
        <taxon>Tracheophyta</taxon>
        <taxon>Spermatophyta</taxon>
        <taxon>Magnoliopsida</taxon>
        <taxon>eudicotyledons</taxon>
        <taxon>Gunneridae</taxon>
        <taxon>Pentapetalae</taxon>
        <taxon>rosids</taxon>
        <taxon>fabids</taxon>
        <taxon>Rosales</taxon>
        <taxon>Rosaceae</taxon>
        <taxon>Rosoideae</taxon>
        <taxon>Rosoideae incertae sedis</taxon>
        <taxon>Rubus</taxon>
    </lineage>
</organism>
<dbReference type="InterPro" id="IPR036430">
    <property type="entry name" value="RNase_T2-like_sf"/>
</dbReference>
<evidence type="ECO:0000256" key="5">
    <source>
        <dbReference type="ARBA" id="ARBA00023157"/>
    </source>
</evidence>
<dbReference type="SUPFAM" id="SSF55895">
    <property type="entry name" value="Ribonuclease Rh-like"/>
    <property type="match status" value="1"/>
</dbReference>
<dbReference type="GO" id="GO:0033897">
    <property type="term" value="F:ribonuclease T2 activity"/>
    <property type="evidence" value="ECO:0007669"/>
    <property type="project" value="InterPro"/>
</dbReference>
<evidence type="ECO:0000256" key="1">
    <source>
        <dbReference type="ARBA" id="ARBA00007469"/>
    </source>
</evidence>
<comment type="caution">
    <text evidence="11">The sequence shown here is derived from an EMBL/GenBank/DDBJ whole genome shotgun (WGS) entry which is preliminary data.</text>
</comment>
<feature type="transmembrane region" description="Helical" evidence="10">
    <location>
        <begin position="7"/>
        <end position="24"/>
    </location>
</feature>
<keyword evidence="5" id="KW-1015">Disulfide bond</keyword>
<evidence type="ECO:0000256" key="10">
    <source>
        <dbReference type="SAM" id="Phobius"/>
    </source>
</evidence>
<reference evidence="11 12" key="1">
    <citation type="journal article" date="2023" name="G3 (Bethesda)">
        <title>A chromosome-length genome assembly and annotation of blackberry (Rubus argutus, cv. 'Hillquist').</title>
        <authorList>
            <person name="Bruna T."/>
            <person name="Aryal R."/>
            <person name="Dudchenko O."/>
            <person name="Sargent D.J."/>
            <person name="Mead D."/>
            <person name="Buti M."/>
            <person name="Cavallini A."/>
            <person name="Hytonen T."/>
            <person name="Andres J."/>
            <person name="Pham M."/>
            <person name="Weisz D."/>
            <person name="Mascagni F."/>
            <person name="Usai G."/>
            <person name="Natali L."/>
            <person name="Bassil N."/>
            <person name="Fernandez G.E."/>
            <person name="Lomsadze A."/>
            <person name="Armour M."/>
            <person name="Olukolu B."/>
            <person name="Poorten T."/>
            <person name="Britton C."/>
            <person name="Davik J."/>
            <person name="Ashrafi H."/>
            <person name="Aiden E.L."/>
            <person name="Borodovsky M."/>
            <person name="Worthington M."/>
        </authorList>
    </citation>
    <scope>NUCLEOTIDE SEQUENCE [LARGE SCALE GENOMIC DNA]</scope>
    <source>
        <strain evidence="11">PI 553951</strain>
    </source>
</reference>
<name>A0AAW1Y784_RUBAR</name>
<keyword evidence="3" id="KW-0732">Signal</keyword>
<dbReference type="AlphaFoldDB" id="A0AAW1Y784"/>
<dbReference type="EMBL" id="JBEDUW010000002">
    <property type="protein sequence ID" value="KAK9944305.1"/>
    <property type="molecule type" value="Genomic_DNA"/>
</dbReference>
<keyword evidence="2" id="KW-0540">Nuclease</keyword>
<dbReference type="CDD" id="cd01061">
    <property type="entry name" value="RNase_T2_euk"/>
    <property type="match status" value="1"/>
</dbReference>
<dbReference type="PROSITE" id="PS00530">
    <property type="entry name" value="RNASE_T2_1"/>
    <property type="match status" value="1"/>
</dbReference>
<dbReference type="InterPro" id="IPR033697">
    <property type="entry name" value="Ribonuclease_T2_eukaryotic"/>
</dbReference>
<evidence type="ECO:0000256" key="9">
    <source>
        <dbReference type="RuleBase" id="RU004328"/>
    </source>
</evidence>
<protein>
    <submittedName>
        <fullName evidence="11">Uncharacterized protein</fullName>
    </submittedName>
</protein>
<dbReference type="InterPro" id="IPR018188">
    <property type="entry name" value="RNase_T2_His_AS_1"/>
</dbReference>
<dbReference type="Pfam" id="PF00445">
    <property type="entry name" value="Ribonuclease_T2"/>
    <property type="match status" value="1"/>
</dbReference>
<keyword evidence="4" id="KW-0255">Endonuclease</keyword>
<gene>
    <name evidence="11" type="ORF">M0R45_009878</name>
</gene>
<evidence type="ECO:0000313" key="12">
    <source>
        <dbReference type="Proteomes" id="UP001457282"/>
    </source>
</evidence>
<dbReference type="InterPro" id="IPR001568">
    <property type="entry name" value="RNase_T2-like"/>
</dbReference>
<evidence type="ECO:0000256" key="8">
    <source>
        <dbReference type="ARBA" id="ARBA00025641"/>
    </source>
</evidence>